<protein>
    <submittedName>
        <fullName evidence="1">Zinc-binding dehydrogenase</fullName>
    </submittedName>
</protein>
<dbReference type="SMART" id="SM00829">
    <property type="entry name" value="PKS_ER"/>
    <property type="match status" value="1"/>
</dbReference>
<dbReference type="InterPro" id="IPR036291">
    <property type="entry name" value="NAD(P)-bd_dom_sf"/>
</dbReference>
<dbReference type="GO" id="GO:0043957">
    <property type="term" value="F:acryloyl-CoA reductase (NADPH) activity"/>
    <property type="evidence" value="ECO:0007669"/>
    <property type="project" value="UniProtKB-EC"/>
</dbReference>
<dbReference type="KEGG" id="psyt:DSAG12_01976"/>
<dbReference type="SUPFAM" id="SSF51735">
    <property type="entry name" value="NAD(P)-binding Rossmann-fold domains"/>
    <property type="match status" value="1"/>
</dbReference>
<dbReference type="InterPro" id="IPR020843">
    <property type="entry name" value="ER"/>
</dbReference>
<reference evidence="1 2" key="2">
    <citation type="journal article" date="2024" name="Int. J. Syst. Evol. Microbiol.">
        <title>Promethearchaeum syntrophicum gen. nov., sp. nov., an anaerobic, obligately syntrophic archaeon, the first isolate of the lineage 'Asgard' archaea, and proposal of the new archaeal phylum Promethearchaeota phyl. nov. and kingdom Promethearchaeati regn. nov.</title>
        <authorList>
            <person name="Imachi H."/>
            <person name="Nobu M.K."/>
            <person name="Kato S."/>
            <person name="Takaki Y."/>
            <person name="Miyazaki M."/>
            <person name="Miyata M."/>
            <person name="Ogawara M."/>
            <person name="Saito Y."/>
            <person name="Sakai S."/>
            <person name="Tahara Y.O."/>
            <person name="Takano Y."/>
            <person name="Tasumi E."/>
            <person name="Uematsu K."/>
            <person name="Yoshimura T."/>
            <person name="Itoh T."/>
            <person name="Ohkuma M."/>
            <person name="Takai K."/>
        </authorList>
    </citation>
    <scope>NUCLEOTIDE SEQUENCE [LARGE SCALE GENOMIC DNA]</scope>
    <source>
        <strain evidence="1 2">MK-D1</strain>
    </source>
</reference>
<dbReference type="Proteomes" id="UP000321408">
    <property type="component" value="Chromosome"/>
</dbReference>
<dbReference type="CDD" id="cd08266">
    <property type="entry name" value="Zn_ADH_like1"/>
    <property type="match status" value="1"/>
</dbReference>
<dbReference type="InterPro" id="IPR013149">
    <property type="entry name" value="ADH-like_C"/>
</dbReference>
<dbReference type="PANTHER" id="PTHR45033">
    <property type="match status" value="1"/>
</dbReference>
<dbReference type="SUPFAM" id="SSF50129">
    <property type="entry name" value="GroES-like"/>
    <property type="match status" value="1"/>
</dbReference>
<dbReference type="AlphaFoldDB" id="A0A5B9DBC9"/>
<dbReference type="OrthoDB" id="75495at2157"/>
<dbReference type="EMBL" id="CP042905">
    <property type="protein sequence ID" value="QEE16147.2"/>
    <property type="molecule type" value="Genomic_DNA"/>
</dbReference>
<proteinExistence type="predicted"/>
<dbReference type="PANTHER" id="PTHR45033:SF3">
    <property type="entry name" value="DEHYDROGENASE, PUTATIVE (AFU_ORTHOLOGUE AFUA_2G13270)-RELATED"/>
    <property type="match status" value="1"/>
</dbReference>
<dbReference type="InterPro" id="IPR052711">
    <property type="entry name" value="Zinc_ADH-like"/>
</dbReference>
<accession>A0A5B9DBC9</accession>
<evidence type="ECO:0000313" key="1">
    <source>
        <dbReference type="EMBL" id="QEE16147.2"/>
    </source>
</evidence>
<dbReference type="Gene3D" id="3.40.50.720">
    <property type="entry name" value="NAD(P)-binding Rossmann-like Domain"/>
    <property type="match status" value="1"/>
</dbReference>
<dbReference type="Pfam" id="PF08240">
    <property type="entry name" value="ADH_N"/>
    <property type="match status" value="1"/>
</dbReference>
<name>A0A5B9DBC9_9ARCH</name>
<organism evidence="1 2">
    <name type="scientific">Promethearchaeum syntrophicum</name>
    <dbReference type="NCBI Taxonomy" id="2594042"/>
    <lineage>
        <taxon>Archaea</taxon>
        <taxon>Promethearchaeati</taxon>
        <taxon>Promethearchaeota</taxon>
        <taxon>Promethearchaeia</taxon>
        <taxon>Promethearchaeales</taxon>
        <taxon>Promethearchaeaceae</taxon>
        <taxon>Promethearchaeum</taxon>
    </lineage>
</organism>
<evidence type="ECO:0000313" key="2">
    <source>
        <dbReference type="Proteomes" id="UP000321408"/>
    </source>
</evidence>
<dbReference type="InterPro" id="IPR011032">
    <property type="entry name" value="GroES-like_sf"/>
</dbReference>
<keyword evidence="2" id="KW-1185">Reference proteome</keyword>
<gene>
    <name evidence="1" type="ORF">DSAG12_01976</name>
</gene>
<dbReference type="InterPro" id="IPR013154">
    <property type="entry name" value="ADH-like_N"/>
</dbReference>
<sequence>MRAGYIENHGSVENIKIGDVDNPRIGNLDVIIKTEFAALNRLDLFVVQGWSGLNLKMPHVLGSDGSGIITEIGPDVITDLHVGDRVLINPGIGCGQCSQCLSGRQNFCSKFSILGENKNGTYAEYVKVPSRNVLKIPDSYPFDKAAAAPLTFLTAWRMLVSQAQIKSGEYVLIQGGSGGVSTAAIQIANYFNATTIVTTSSDEKTAKAKEMGADHVINYNQIPNYAKVVFKELTKKKGIDLVVDSVGTVTFNTSLKMLRPGGRLVTCGATTGPKAELDIRSIFWKQLKIFGSTMSNYQEFHDVMKLVLNGKFSPAVDKVFKLEELQDAERYLGESNHFGKVLIQI</sequence>
<reference evidence="1 2" key="1">
    <citation type="journal article" date="2020" name="Nature">
        <title>Isolation of an archaeon at the prokaryote-eukaryote interface.</title>
        <authorList>
            <person name="Imachi H."/>
            <person name="Nobu M.K."/>
            <person name="Nakahara N."/>
            <person name="Morono Y."/>
            <person name="Ogawara M."/>
            <person name="Takaki Y."/>
            <person name="Takano Y."/>
            <person name="Uematsu K."/>
            <person name="Ikuta T."/>
            <person name="Ito M."/>
            <person name="Matsui Y."/>
            <person name="Miyazaki M."/>
            <person name="Murata K."/>
            <person name="Saito Y."/>
            <person name="Sakai S."/>
            <person name="Song C."/>
            <person name="Tasumi E."/>
            <person name="Yamanaka Y."/>
            <person name="Yamaguchi T."/>
            <person name="Kamagata Y."/>
            <person name="Tamaki H."/>
            <person name="Takai K."/>
        </authorList>
    </citation>
    <scope>NUCLEOTIDE SEQUENCE [LARGE SCALE GENOMIC DNA]</scope>
    <source>
        <strain evidence="1 2">MK-D1</strain>
    </source>
</reference>
<dbReference type="Pfam" id="PF00107">
    <property type="entry name" value="ADH_zinc_N"/>
    <property type="match status" value="1"/>
</dbReference>
<dbReference type="Gene3D" id="3.90.180.10">
    <property type="entry name" value="Medium-chain alcohol dehydrogenases, catalytic domain"/>
    <property type="match status" value="1"/>
</dbReference>